<evidence type="ECO:0000313" key="2">
    <source>
        <dbReference type="Proteomes" id="UP001501565"/>
    </source>
</evidence>
<dbReference type="Proteomes" id="UP001501565">
    <property type="component" value="Unassembled WGS sequence"/>
</dbReference>
<evidence type="ECO:0000313" key="1">
    <source>
        <dbReference type="EMBL" id="GAA3926798.1"/>
    </source>
</evidence>
<organism evidence="1 2">
    <name type="scientific">Litoribacillus peritrichatus</name>
    <dbReference type="NCBI Taxonomy" id="718191"/>
    <lineage>
        <taxon>Bacteria</taxon>
        <taxon>Pseudomonadati</taxon>
        <taxon>Pseudomonadota</taxon>
        <taxon>Gammaproteobacteria</taxon>
        <taxon>Oceanospirillales</taxon>
        <taxon>Oceanospirillaceae</taxon>
        <taxon>Litoribacillus</taxon>
    </lineage>
</organism>
<comment type="caution">
    <text evidence="1">The sequence shown here is derived from an EMBL/GenBank/DDBJ whole genome shotgun (WGS) entry which is preliminary data.</text>
</comment>
<protein>
    <submittedName>
        <fullName evidence="1">Uncharacterized protein</fullName>
    </submittedName>
</protein>
<dbReference type="EMBL" id="BAABBN010000007">
    <property type="protein sequence ID" value="GAA3926798.1"/>
    <property type="molecule type" value="Genomic_DNA"/>
</dbReference>
<proteinExistence type="predicted"/>
<accession>A0ABP7MS47</accession>
<dbReference type="RefSeq" id="WP_344798741.1">
    <property type="nucleotide sequence ID" value="NZ_BAABBN010000007.1"/>
</dbReference>
<gene>
    <name evidence="1" type="ORF">GCM10022277_23650</name>
</gene>
<keyword evidence="2" id="KW-1185">Reference proteome</keyword>
<sequence length="86" mass="9557">MHNDAKQDIDALVEMAAETVTDVTEKYNTDQQLVMERLLKKIGYLAGLGGFDLMELEASLGDGFQQGEMRILTELDALFSIDDSDN</sequence>
<reference evidence="2" key="1">
    <citation type="journal article" date="2019" name="Int. J. Syst. Evol. Microbiol.">
        <title>The Global Catalogue of Microorganisms (GCM) 10K type strain sequencing project: providing services to taxonomists for standard genome sequencing and annotation.</title>
        <authorList>
            <consortium name="The Broad Institute Genomics Platform"/>
            <consortium name="The Broad Institute Genome Sequencing Center for Infectious Disease"/>
            <person name="Wu L."/>
            <person name="Ma J."/>
        </authorList>
    </citation>
    <scope>NUCLEOTIDE SEQUENCE [LARGE SCALE GENOMIC DNA]</scope>
    <source>
        <strain evidence="2">JCM 17551</strain>
    </source>
</reference>
<name>A0ABP7MS47_9GAMM</name>